<sequence>FMPKLKNHILYCLRKLDITYCDHLFTDKEQNSVIIANNRLYAVQTMQVYYTTYDLQREFDTINPQTHCNVMVLSGEMKPQHPYWYARVLGIYCLDVWLNVKGLVKKQQMEVLYVRWLAPVTGHRSGMNYARLLKVAFVEESDHDAFGFLDPGQVIQGAHLIPAFISGCGTTSLHHGESFARQDGKLDDWEAYYVGM</sequence>
<reference evidence="1" key="1">
    <citation type="journal article" date="2020" name="New Phytol.">
        <title>Comparative genomics reveals dynamic genome evolution in host specialist ectomycorrhizal fungi.</title>
        <authorList>
            <person name="Lofgren L.A."/>
            <person name="Nguyen N.H."/>
            <person name="Vilgalys R."/>
            <person name="Ruytinx J."/>
            <person name="Liao H.L."/>
            <person name="Branco S."/>
            <person name="Kuo A."/>
            <person name="LaButti K."/>
            <person name="Lipzen A."/>
            <person name="Andreopoulos W."/>
            <person name="Pangilinan J."/>
            <person name="Riley R."/>
            <person name="Hundley H."/>
            <person name="Na H."/>
            <person name="Barry K."/>
            <person name="Grigoriev I.V."/>
            <person name="Stajich J.E."/>
            <person name="Kennedy P.G."/>
        </authorList>
    </citation>
    <scope>NUCLEOTIDE SEQUENCE</scope>
    <source>
        <strain evidence="1">MN1</strain>
    </source>
</reference>
<dbReference type="Proteomes" id="UP000807769">
    <property type="component" value="Unassembled WGS sequence"/>
</dbReference>
<keyword evidence="2" id="KW-1185">Reference proteome</keyword>
<evidence type="ECO:0000313" key="1">
    <source>
        <dbReference type="EMBL" id="KAG1807651.1"/>
    </source>
</evidence>
<organism evidence="1 2">
    <name type="scientific">Suillus subaureus</name>
    <dbReference type="NCBI Taxonomy" id="48587"/>
    <lineage>
        <taxon>Eukaryota</taxon>
        <taxon>Fungi</taxon>
        <taxon>Dikarya</taxon>
        <taxon>Basidiomycota</taxon>
        <taxon>Agaricomycotina</taxon>
        <taxon>Agaricomycetes</taxon>
        <taxon>Agaricomycetidae</taxon>
        <taxon>Boletales</taxon>
        <taxon>Suillineae</taxon>
        <taxon>Suillaceae</taxon>
        <taxon>Suillus</taxon>
    </lineage>
</organism>
<protein>
    <submittedName>
        <fullName evidence="1">Uncharacterized protein</fullName>
    </submittedName>
</protein>
<evidence type="ECO:0000313" key="2">
    <source>
        <dbReference type="Proteomes" id="UP000807769"/>
    </source>
</evidence>
<proteinExistence type="predicted"/>
<name>A0A9P7E0N7_9AGAM</name>
<comment type="caution">
    <text evidence="1">The sequence shown here is derived from an EMBL/GenBank/DDBJ whole genome shotgun (WGS) entry which is preliminary data.</text>
</comment>
<gene>
    <name evidence="1" type="ORF">BJ212DRAFT_1281691</name>
</gene>
<dbReference type="GeneID" id="64625651"/>
<feature type="non-terminal residue" evidence="1">
    <location>
        <position position="1"/>
    </location>
</feature>
<dbReference type="OrthoDB" id="2692094at2759"/>
<accession>A0A9P7E0N7</accession>
<dbReference type="EMBL" id="JABBWG010000042">
    <property type="protein sequence ID" value="KAG1807651.1"/>
    <property type="molecule type" value="Genomic_DNA"/>
</dbReference>
<dbReference type="RefSeq" id="XP_041188185.1">
    <property type="nucleotide sequence ID" value="XM_041331634.1"/>
</dbReference>
<dbReference type="AlphaFoldDB" id="A0A9P7E0N7"/>